<keyword evidence="4" id="KW-1185">Reference proteome</keyword>
<dbReference type="AlphaFoldDB" id="A0A073KBA3"/>
<dbReference type="Proteomes" id="UP000027778">
    <property type="component" value="Unassembled WGS sequence"/>
</dbReference>
<reference evidence="3 4" key="1">
    <citation type="submission" date="2014-06" db="EMBL/GenBank/DDBJ databases">
        <title>Draft genome sequence of Bacillus gaemokensis JCM 15801 (MCCC 1A00707).</title>
        <authorList>
            <person name="Lai Q."/>
            <person name="Liu Y."/>
            <person name="Shao Z."/>
        </authorList>
    </citation>
    <scope>NUCLEOTIDE SEQUENCE [LARGE SCALE GENOMIC DNA]</scope>
    <source>
        <strain evidence="3 4">JCM 15801</strain>
    </source>
</reference>
<dbReference type="InterPro" id="IPR051928">
    <property type="entry name" value="NorD/CobT"/>
</dbReference>
<feature type="domain" description="VWFA" evidence="2">
    <location>
        <begin position="431"/>
        <end position="622"/>
    </location>
</feature>
<accession>A0A073KBA3</accession>
<evidence type="ECO:0000256" key="1">
    <source>
        <dbReference type="SAM" id="MobiDB-lite"/>
    </source>
</evidence>
<dbReference type="eggNOG" id="COG4548">
    <property type="taxonomic scope" value="Bacteria"/>
</dbReference>
<dbReference type="CDD" id="cd01454">
    <property type="entry name" value="vWA_norD_type"/>
    <property type="match status" value="1"/>
</dbReference>
<dbReference type="InterPro" id="IPR036465">
    <property type="entry name" value="vWFA_dom_sf"/>
</dbReference>
<dbReference type="RefSeq" id="WP_033675183.1">
    <property type="nucleotide sequence ID" value="NZ_JOTM01000012.1"/>
</dbReference>
<protein>
    <submittedName>
        <fullName evidence="3">von Willebrand factor A</fullName>
    </submittedName>
</protein>
<organism evidence="3 4">
    <name type="scientific">Bacillus gaemokensis</name>
    <dbReference type="NCBI Taxonomy" id="574375"/>
    <lineage>
        <taxon>Bacteria</taxon>
        <taxon>Bacillati</taxon>
        <taxon>Bacillota</taxon>
        <taxon>Bacilli</taxon>
        <taxon>Bacillales</taxon>
        <taxon>Bacillaceae</taxon>
        <taxon>Bacillus</taxon>
        <taxon>Bacillus cereus group</taxon>
    </lineage>
</organism>
<dbReference type="SMART" id="SM00327">
    <property type="entry name" value="VWA"/>
    <property type="match status" value="1"/>
</dbReference>
<dbReference type="STRING" id="574375.AZF08_20705"/>
<evidence type="ECO:0000259" key="2">
    <source>
        <dbReference type="SMART" id="SM00327"/>
    </source>
</evidence>
<proteinExistence type="predicted"/>
<evidence type="ECO:0000313" key="4">
    <source>
        <dbReference type="Proteomes" id="UP000027778"/>
    </source>
</evidence>
<dbReference type="Gene3D" id="3.40.50.410">
    <property type="entry name" value="von Willebrand factor, type A domain"/>
    <property type="match status" value="1"/>
</dbReference>
<gene>
    <name evidence="3" type="ORF">BAGA_06620</name>
</gene>
<dbReference type="PANTHER" id="PTHR41248">
    <property type="entry name" value="NORD PROTEIN"/>
    <property type="match status" value="1"/>
</dbReference>
<dbReference type="PANTHER" id="PTHR41248:SF1">
    <property type="entry name" value="NORD PROTEIN"/>
    <property type="match status" value="1"/>
</dbReference>
<dbReference type="InterPro" id="IPR002035">
    <property type="entry name" value="VWF_A"/>
</dbReference>
<evidence type="ECO:0000313" key="3">
    <source>
        <dbReference type="EMBL" id="KEK23840.1"/>
    </source>
</evidence>
<feature type="region of interest" description="Disordered" evidence="1">
    <location>
        <begin position="291"/>
        <end position="337"/>
    </location>
</feature>
<sequence>MRQIFSDKKIDASLFLQMENLMYALLKEDDAYLEYGYKAYYDEMEKKVVISHFWDDRKEEDTIIGLKSEVFLKALGNKHYSDMTLLRSYAIELQESPLKKFLTQLFVLLEDLRVEEIVESLRPGTKHIFSRRKEMYRNYFSSQNEINRVRNYHGDRLFCLCYLSLTSDKYEMFNNEHFEQIEASLHETFQARNTEDTMYIVEKIRYRLEGFLENDMLNNYFGHAPLYLSVIAEDKDGRVEDLANDDIQIVDDDENKSKINESFSTWHRENKNNENENFLRFELESGTKTNMMGDTARESEDGDQALGSVQGTSQKSTQSNFDGADTEDARASHASSQNEGIYGKYNVGASHTFKEARKSTPEDKKDYQAIKSVINKDVKELKKIIEKTIENKTNANSDKYYGRLRKKFLRIYTEKQPRMFYKKGQESQELDVAFQLLVDCSGSMYNKMEETKKSVVLFHEALKSLKIPHAISGFWEDASNAKPEDKPNVIHEVVTYKNSTLPNIGPEIMQLREEEDNRDGYIIRIVSEKLAKRPEKHKFLLVFTDGEPSALDYQQDGILDTHEAVKLARKCGMEVIGIFIEEGEAKEATYQLMKNIYNHHFLVANHAEDLRLKIKPLLKKLLLKTIE</sequence>
<dbReference type="OrthoDB" id="2370292at2"/>
<dbReference type="SUPFAM" id="SSF53300">
    <property type="entry name" value="vWA-like"/>
    <property type="match status" value="1"/>
</dbReference>
<name>A0A073KBA3_9BACI</name>
<feature type="compositionally biased region" description="Polar residues" evidence="1">
    <location>
        <begin position="307"/>
        <end position="321"/>
    </location>
</feature>
<dbReference type="EMBL" id="JOTM01000012">
    <property type="protein sequence ID" value="KEK23840.1"/>
    <property type="molecule type" value="Genomic_DNA"/>
</dbReference>
<comment type="caution">
    <text evidence="3">The sequence shown here is derived from an EMBL/GenBank/DDBJ whole genome shotgun (WGS) entry which is preliminary data.</text>
</comment>